<dbReference type="STRING" id="65499.SAMN04488000_101778"/>
<dbReference type="PANTHER" id="PTHR10696">
    <property type="entry name" value="GAMMA-BUTYROBETAINE HYDROXYLASE-RELATED"/>
    <property type="match status" value="1"/>
</dbReference>
<evidence type="ECO:0000256" key="4">
    <source>
        <dbReference type="ARBA" id="ARBA00023194"/>
    </source>
</evidence>
<keyword evidence="4" id="KW-0045">Antibiotic biosynthesis</keyword>
<dbReference type="InterPro" id="IPR050411">
    <property type="entry name" value="AlphaKG_dependent_hydroxylases"/>
</dbReference>
<keyword evidence="7" id="KW-1185">Reference proteome</keyword>
<dbReference type="RefSeq" id="WP_089909362.1">
    <property type="nucleotide sequence ID" value="NZ_FOFV01000001.1"/>
</dbReference>
<evidence type="ECO:0000259" key="5">
    <source>
        <dbReference type="Pfam" id="PF02668"/>
    </source>
</evidence>
<evidence type="ECO:0000256" key="3">
    <source>
        <dbReference type="ARBA" id="ARBA00023004"/>
    </source>
</evidence>
<dbReference type="SUPFAM" id="SSF51197">
    <property type="entry name" value="Clavaminate synthase-like"/>
    <property type="match status" value="1"/>
</dbReference>
<dbReference type="PANTHER" id="PTHR10696:SF56">
    <property type="entry name" value="TAUD_TFDA-LIKE DOMAIN-CONTAINING PROTEIN"/>
    <property type="match status" value="1"/>
</dbReference>
<gene>
    <name evidence="6" type="ORF">SAMN04488000_101778</name>
</gene>
<dbReference type="InterPro" id="IPR003819">
    <property type="entry name" value="TauD/TfdA-like"/>
</dbReference>
<dbReference type="OrthoDB" id="9769888at2"/>
<dbReference type="Pfam" id="PF02668">
    <property type="entry name" value="TauD"/>
    <property type="match status" value="1"/>
</dbReference>
<keyword evidence="6" id="KW-0223">Dioxygenase</keyword>
<proteinExistence type="predicted"/>
<organism evidence="6 7">
    <name type="scientific">Lentzea albida</name>
    <dbReference type="NCBI Taxonomy" id="65499"/>
    <lineage>
        <taxon>Bacteria</taxon>
        <taxon>Bacillati</taxon>
        <taxon>Actinomycetota</taxon>
        <taxon>Actinomycetes</taxon>
        <taxon>Pseudonocardiales</taxon>
        <taxon>Pseudonocardiaceae</taxon>
        <taxon>Lentzea</taxon>
    </lineage>
</organism>
<comment type="cofactor">
    <cofactor evidence="1">
        <name>Fe(2+)</name>
        <dbReference type="ChEBI" id="CHEBI:29033"/>
    </cofactor>
</comment>
<accession>A0A1H9C2F0</accession>
<dbReference type="InterPro" id="IPR042098">
    <property type="entry name" value="TauD-like_sf"/>
</dbReference>
<evidence type="ECO:0000256" key="1">
    <source>
        <dbReference type="ARBA" id="ARBA00001954"/>
    </source>
</evidence>
<keyword evidence="2" id="KW-0560">Oxidoreductase</keyword>
<dbReference type="Proteomes" id="UP000199503">
    <property type="component" value="Unassembled WGS sequence"/>
</dbReference>
<dbReference type="Gene3D" id="3.60.130.10">
    <property type="entry name" value="Clavaminate synthase-like"/>
    <property type="match status" value="1"/>
</dbReference>
<dbReference type="AlphaFoldDB" id="A0A1H9C2F0"/>
<keyword evidence="3" id="KW-0408">Iron</keyword>
<sequence length="316" mass="35933">MQRTSALPHLVEAPDGRPLDERITDEWPNVLGHLDRAGAVLFRGFDVPDVESFRRVVTAAMPDLLDYEEPSTPRTEISGRVFTSTEYPADQRIPLHNEMAYRRTWPQYLWFWCGTASDSGGETTLADYRRVLDRLSSAVRKAFETRHVLYERVYNTGVDLTWQHVFRTDDRADLEERLRAQEVEFEWLDDERLRTREVVEGVVTHPRTGMVSWFNQANLFHPSSLPAEVRAALEDALGVDGMPRTARFGDGGDIPEEMLDEVRAAIDAETVRRPWEAGDVLVVDNHSVAHGREPFTGARRVCVAMSGITRSRLAGQ</sequence>
<evidence type="ECO:0000313" key="7">
    <source>
        <dbReference type="Proteomes" id="UP000199503"/>
    </source>
</evidence>
<name>A0A1H9C2F0_9PSEU</name>
<protein>
    <submittedName>
        <fullName evidence="6">Taurine dioxygenase, alpha-ketoglutarate-dependent</fullName>
    </submittedName>
</protein>
<dbReference type="GO" id="GO:0017000">
    <property type="term" value="P:antibiotic biosynthetic process"/>
    <property type="evidence" value="ECO:0007669"/>
    <property type="project" value="UniProtKB-KW"/>
</dbReference>
<evidence type="ECO:0000256" key="2">
    <source>
        <dbReference type="ARBA" id="ARBA00023002"/>
    </source>
</evidence>
<dbReference type="GO" id="GO:0051213">
    <property type="term" value="F:dioxygenase activity"/>
    <property type="evidence" value="ECO:0007669"/>
    <property type="project" value="UniProtKB-KW"/>
</dbReference>
<reference evidence="7" key="1">
    <citation type="submission" date="2016-10" db="EMBL/GenBank/DDBJ databases">
        <authorList>
            <person name="Varghese N."/>
            <person name="Submissions S."/>
        </authorList>
    </citation>
    <scope>NUCLEOTIDE SEQUENCE [LARGE SCALE GENOMIC DNA]</scope>
    <source>
        <strain evidence="7">DSM 44437</strain>
    </source>
</reference>
<feature type="domain" description="TauD/TfdA-like" evidence="5">
    <location>
        <begin position="16"/>
        <end position="302"/>
    </location>
</feature>
<dbReference type="EMBL" id="FOFV01000001">
    <property type="protein sequence ID" value="SEP95127.1"/>
    <property type="molecule type" value="Genomic_DNA"/>
</dbReference>
<evidence type="ECO:0000313" key="6">
    <source>
        <dbReference type="EMBL" id="SEP95127.1"/>
    </source>
</evidence>